<name>A0ACB7S509_HYAAI</name>
<dbReference type="Proteomes" id="UP000821845">
    <property type="component" value="Chromosome 5"/>
</dbReference>
<accession>A0ACB7S509</accession>
<protein>
    <submittedName>
        <fullName evidence="1">Uncharacterized protein</fullName>
    </submittedName>
</protein>
<organism evidence="1 2">
    <name type="scientific">Hyalomma asiaticum</name>
    <name type="common">Tick</name>
    <dbReference type="NCBI Taxonomy" id="266040"/>
    <lineage>
        <taxon>Eukaryota</taxon>
        <taxon>Metazoa</taxon>
        <taxon>Ecdysozoa</taxon>
        <taxon>Arthropoda</taxon>
        <taxon>Chelicerata</taxon>
        <taxon>Arachnida</taxon>
        <taxon>Acari</taxon>
        <taxon>Parasitiformes</taxon>
        <taxon>Ixodida</taxon>
        <taxon>Ixodoidea</taxon>
        <taxon>Ixodidae</taxon>
        <taxon>Hyalomminae</taxon>
        <taxon>Hyalomma</taxon>
    </lineage>
</organism>
<keyword evidence="2" id="KW-1185">Reference proteome</keyword>
<reference evidence="1" key="1">
    <citation type="submission" date="2020-05" db="EMBL/GenBank/DDBJ databases">
        <title>Large-scale comparative analyses of tick genomes elucidate their genetic diversity and vector capacities.</title>
        <authorList>
            <person name="Jia N."/>
            <person name="Wang J."/>
            <person name="Shi W."/>
            <person name="Du L."/>
            <person name="Sun Y."/>
            <person name="Zhan W."/>
            <person name="Jiang J."/>
            <person name="Wang Q."/>
            <person name="Zhang B."/>
            <person name="Ji P."/>
            <person name="Sakyi L.B."/>
            <person name="Cui X."/>
            <person name="Yuan T."/>
            <person name="Jiang B."/>
            <person name="Yang W."/>
            <person name="Lam T.T.-Y."/>
            <person name="Chang Q."/>
            <person name="Ding S."/>
            <person name="Wang X."/>
            <person name="Zhu J."/>
            <person name="Ruan X."/>
            <person name="Zhao L."/>
            <person name="Wei J."/>
            <person name="Que T."/>
            <person name="Du C."/>
            <person name="Cheng J."/>
            <person name="Dai P."/>
            <person name="Han X."/>
            <person name="Huang E."/>
            <person name="Gao Y."/>
            <person name="Liu J."/>
            <person name="Shao H."/>
            <person name="Ye R."/>
            <person name="Li L."/>
            <person name="Wei W."/>
            <person name="Wang X."/>
            <person name="Wang C."/>
            <person name="Yang T."/>
            <person name="Huo Q."/>
            <person name="Li W."/>
            <person name="Guo W."/>
            <person name="Chen H."/>
            <person name="Zhou L."/>
            <person name="Ni X."/>
            <person name="Tian J."/>
            <person name="Zhou Y."/>
            <person name="Sheng Y."/>
            <person name="Liu T."/>
            <person name="Pan Y."/>
            <person name="Xia L."/>
            <person name="Li J."/>
            <person name="Zhao F."/>
            <person name="Cao W."/>
        </authorList>
    </citation>
    <scope>NUCLEOTIDE SEQUENCE</scope>
    <source>
        <strain evidence="1">Hyas-2018</strain>
    </source>
</reference>
<sequence length="141" mass="15689">MTRRGGGGGVRHREKKKKDPTRFREGFSLASPPLQPKPRTTAGRECDRTAPRGRRNVGSEECGRSFTLLLLLLPMAALSLALSSMGRESGAEISFQGDPTRSRCEEVPEKRSNSGQRVWRAQRRTPYREAVALHQLITATD</sequence>
<dbReference type="EMBL" id="CM023485">
    <property type="protein sequence ID" value="KAH6930257.1"/>
    <property type="molecule type" value="Genomic_DNA"/>
</dbReference>
<evidence type="ECO:0000313" key="2">
    <source>
        <dbReference type="Proteomes" id="UP000821845"/>
    </source>
</evidence>
<gene>
    <name evidence="1" type="ORF">HPB50_012269</name>
</gene>
<proteinExistence type="predicted"/>
<comment type="caution">
    <text evidence="1">The sequence shown here is derived from an EMBL/GenBank/DDBJ whole genome shotgun (WGS) entry which is preliminary data.</text>
</comment>
<evidence type="ECO:0000313" key="1">
    <source>
        <dbReference type="EMBL" id="KAH6930257.1"/>
    </source>
</evidence>